<dbReference type="Pfam" id="PF00149">
    <property type="entry name" value="Metallophos"/>
    <property type="match status" value="1"/>
</dbReference>
<evidence type="ECO:0000256" key="7">
    <source>
        <dbReference type="ARBA" id="ARBA00033210"/>
    </source>
</evidence>
<evidence type="ECO:0000256" key="3">
    <source>
        <dbReference type="ARBA" id="ARBA00012506"/>
    </source>
</evidence>
<evidence type="ECO:0000256" key="6">
    <source>
        <dbReference type="ARBA" id="ARBA00032248"/>
    </source>
</evidence>
<comment type="similarity">
    <text evidence="2">Belongs to the Ap4A hydrolase family.</text>
</comment>
<gene>
    <name evidence="10" type="primary">apaH</name>
    <name evidence="10" type="ORF">CNECB9_320008</name>
</gene>
<dbReference type="GO" id="GO:0008803">
    <property type="term" value="F:bis(5'-nucleosyl)-tetraphosphatase (symmetrical) activity"/>
    <property type="evidence" value="ECO:0007669"/>
    <property type="project" value="UniProtKB-EC"/>
</dbReference>
<dbReference type="InterPro" id="IPR029052">
    <property type="entry name" value="Metallo-depent_PP-like"/>
</dbReference>
<dbReference type="PIRSF" id="PIRSF000903">
    <property type="entry name" value="B5n-ttraPtase_sm"/>
    <property type="match status" value="1"/>
</dbReference>
<accession>A0A1K0JBI4</accession>
<dbReference type="PANTHER" id="PTHR40942:SF4">
    <property type="entry name" value="CYTOCHROME C5"/>
    <property type="match status" value="1"/>
</dbReference>
<organism evidence="10">
    <name type="scientific">Cupriavidus necator</name>
    <name type="common">Alcaligenes eutrophus</name>
    <name type="synonym">Ralstonia eutropha</name>
    <dbReference type="NCBI Taxonomy" id="106590"/>
    <lineage>
        <taxon>Bacteria</taxon>
        <taxon>Pseudomonadati</taxon>
        <taxon>Pseudomonadota</taxon>
        <taxon>Betaproteobacteria</taxon>
        <taxon>Burkholderiales</taxon>
        <taxon>Burkholderiaceae</taxon>
        <taxon>Cupriavidus</taxon>
    </lineage>
</organism>
<evidence type="ECO:0000256" key="8">
    <source>
        <dbReference type="ARBA" id="ARBA00049417"/>
    </source>
</evidence>
<dbReference type="InterPro" id="IPR004843">
    <property type="entry name" value="Calcineurin-like_PHP"/>
</dbReference>
<reference evidence="10" key="1">
    <citation type="submission" date="2016-09" db="EMBL/GenBank/DDBJ databases">
        <authorList>
            <person name="Capua I."/>
            <person name="De Benedictis P."/>
            <person name="Joannis T."/>
            <person name="Lombin L.H."/>
            <person name="Cattoli G."/>
        </authorList>
    </citation>
    <scope>NUCLEOTIDE SEQUENCE</scope>
    <source>
        <strain evidence="10">B9</strain>
    </source>
</reference>
<dbReference type="Gene3D" id="3.60.21.10">
    <property type="match status" value="1"/>
</dbReference>
<evidence type="ECO:0000259" key="9">
    <source>
        <dbReference type="Pfam" id="PF00149"/>
    </source>
</evidence>
<dbReference type="NCBIfam" id="TIGR00668">
    <property type="entry name" value="apaH"/>
    <property type="match status" value="1"/>
</dbReference>
<feature type="domain" description="Calcineurin-like phosphoesterase" evidence="9">
    <location>
        <begin position="11"/>
        <end position="160"/>
    </location>
</feature>
<evidence type="ECO:0000256" key="4">
    <source>
        <dbReference type="ARBA" id="ARBA00022801"/>
    </source>
</evidence>
<name>A0A1K0JBI4_CUPNE</name>
<dbReference type="NCBIfam" id="NF001204">
    <property type="entry name" value="PRK00166.1"/>
    <property type="match status" value="1"/>
</dbReference>
<protein>
    <recommendedName>
        <fullName evidence="3">bis(5'-nucleosyl)-tetraphosphatase (symmetrical)</fullName>
        <ecNumber evidence="3">3.6.1.41</ecNumber>
    </recommendedName>
    <alternativeName>
        <fullName evidence="6">Ap4A hydrolase</fullName>
    </alternativeName>
    <alternativeName>
        <fullName evidence="5">Diadenosine 5',5'''-P1,P4-tetraphosphate pyrophosphohydrolase</fullName>
    </alternativeName>
    <alternativeName>
        <fullName evidence="7">Diadenosine tetraphosphatase</fullName>
    </alternativeName>
</protein>
<dbReference type="RefSeq" id="WP_340525993.1">
    <property type="nucleotide sequence ID" value="NZ_FMSH01000246.1"/>
</dbReference>
<dbReference type="PANTHER" id="PTHR40942">
    <property type="match status" value="1"/>
</dbReference>
<dbReference type="InterPro" id="IPR004617">
    <property type="entry name" value="ApaH"/>
</dbReference>
<sequence length="282" mass="31076">MPNNKVLHSTLYAVGDLQGCAASLDILLGELPTQPALRFVGDLINRGPAALKTLRTVRAMGSRAETVLGNHDIHLLAVAAGVRKKGKSDTLDDILTAPDCEDLLTWLRHRPLALLENNFLLVHAGVLPQWTATQVIDLAREVEDQLQGPNWQAFLADIFGNTADRWHDGLRGIERHRVVVNALTRLRYCTVDGVMDFKTKEGLGKAPDEFMPWFDVPGRRTEDVTVVCGHWSTLGLVMRPNLMALDTGCVWGGKLTAARMAQDPAERTVVQVECPQYCDPLA</sequence>
<evidence type="ECO:0000256" key="2">
    <source>
        <dbReference type="ARBA" id="ARBA00005419"/>
    </source>
</evidence>
<comment type="catalytic activity">
    <reaction evidence="8">
        <text>P(1),P(4)-bis(5'-adenosyl) tetraphosphate + H2O = 2 ADP + 2 H(+)</text>
        <dbReference type="Rhea" id="RHEA:24252"/>
        <dbReference type="ChEBI" id="CHEBI:15377"/>
        <dbReference type="ChEBI" id="CHEBI:15378"/>
        <dbReference type="ChEBI" id="CHEBI:58141"/>
        <dbReference type="ChEBI" id="CHEBI:456216"/>
        <dbReference type="EC" id="3.6.1.41"/>
    </reaction>
</comment>
<comment type="function">
    <text evidence="1">Hydrolyzes diadenosine 5',5'''-P1,P4-tetraphosphate to yield ADP.</text>
</comment>
<dbReference type="AlphaFoldDB" id="A0A1K0JBI4"/>
<evidence type="ECO:0000256" key="5">
    <source>
        <dbReference type="ARBA" id="ARBA00031248"/>
    </source>
</evidence>
<proteinExistence type="inferred from homology"/>
<evidence type="ECO:0000313" key="10">
    <source>
        <dbReference type="EMBL" id="SCU76490.1"/>
    </source>
</evidence>
<dbReference type="EC" id="3.6.1.41" evidence="3"/>
<keyword evidence="4 10" id="KW-0378">Hydrolase</keyword>
<evidence type="ECO:0000256" key="1">
    <source>
        <dbReference type="ARBA" id="ARBA00003413"/>
    </source>
</evidence>
<dbReference type="EMBL" id="FMSH01000246">
    <property type="protein sequence ID" value="SCU76490.1"/>
    <property type="molecule type" value="Genomic_DNA"/>
</dbReference>
<dbReference type="SUPFAM" id="SSF56300">
    <property type="entry name" value="Metallo-dependent phosphatases"/>
    <property type="match status" value="1"/>
</dbReference>
<dbReference type="CDD" id="cd07422">
    <property type="entry name" value="MPP_ApaH"/>
    <property type="match status" value="1"/>
</dbReference>